<dbReference type="SUPFAM" id="SSF47203">
    <property type="entry name" value="Acyl-CoA dehydrogenase C-terminal domain-like"/>
    <property type="match status" value="1"/>
</dbReference>
<evidence type="ECO:0000313" key="2">
    <source>
        <dbReference type="EMBL" id="KDR67431.1"/>
    </source>
</evidence>
<dbReference type="InterPro" id="IPR036250">
    <property type="entry name" value="AcylCo_DH-like_C"/>
</dbReference>
<dbReference type="InterPro" id="IPR046373">
    <property type="entry name" value="Acyl-CoA_Oxase/DH_mid-dom_sf"/>
</dbReference>
<dbReference type="Gene3D" id="2.40.110.10">
    <property type="entry name" value="Butyryl-CoA Dehydrogenase, subunit A, domain 2"/>
    <property type="match status" value="1"/>
</dbReference>
<dbReference type="GO" id="GO:0003997">
    <property type="term" value="F:acyl-CoA oxidase activity"/>
    <property type="evidence" value="ECO:0007669"/>
    <property type="project" value="InterPro"/>
</dbReference>
<dbReference type="OrthoDB" id="538336at2759"/>
<dbReference type="AlphaFoldDB" id="A0A067S9D6"/>
<dbReference type="PANTHER" id="PTHR10909:SF382">
    <property type="entry name" value="ACYL-COENZYME A OXIDASE"/>
    <property type="match status" value="1"/>
</dbReference>
<name>A0A067S9D6_GALM3</name>
<dbReference type="InterPro" id="IPR012258">
    <property type="entry name" value="Acyl-CoA_oxidase"/>
</dbReference>
<accession>A0A067S9D6</accession>
<organism evidence="2 3">
    <name type="scientific">Galerina marginata (strain CBS 339.88)</name>
    <dbReference type="NCBI Taxonomy" id="685588"/>
    <lineage>
        <taxon>Eukaryota</taxon>
        <taxon>Fungi</taxon>
        <taxon>Dikarya</taxon>
        <taxon>Basidiomycota</taxon>
        <taxon>Agaricomycotina</taxon>
        <taxon>Agaricomycetes</taxon>
        <taxon>Agaricomycetidae</taxon>
        <taxon>Agaricales</taxon>
        <taxon>Agaricineae</taxon>
        <taxon>Strophariaceae</taxon>
        <taxon>Galerina</taxon>
    </lineage>
</organism>
<dbReference type="InterPro" id="IPR009100">
    <property type="entry name" value="AcylCoA_DH/oxidase_NM_dom_sf"/>
</dbReference>
<gene>
    <name evidence="2" type="ORF">GALMADRAFT_130431</name>
</gene>
<dbReference type="STRING" id="685588.A0A067S9D6"/>
<dbReference type="SUPFAM" id="SSF56645">
    <property type="entry name" value="Acyl-CoA dehydrogenase NM domain-like"/>
    <property type="match status" value="1"/>
</dbReference>
<dbReference type="GO" id="GO:0005777">
    <property type="term" value="C:peroxisome"/>
    <property type="evidence" value="ECO:0007669"/>
    <property type="project" value="InterPro"/>
</dbReference>
<dbReference type="Proteomes" id="UP000027222">
    <property type="component" value="Unassembled WGS sequence"/>
</dbReference>
<dbReference type="InterPro" id="IPR055060">
    <property type="entry name" value="ACOX_C_alpha1"/>
</dbReference>
<dbReference type="GO" id="GO:0033540">
    <property type="term" value="P:fatty acid beta-oxidation using acyl-CoA oxidase"/>
    <property type="evidence" value="ECO:0007669"/>
    <property type="project" value="TreeGrafter"/>
</dbReference>
<dbReference type="Gene3D" id="1.20.140.10">
    <property type="entry name" value="Butyryl-CoA Dehydrogenase, subunit A, domain 3"/>
    <property type="match status" value="1"/>
</dbReference>
<keyword evidence="3" id="KW-1185">Reference proteome</keyword>
<feature type="domain" description="Acyl-CoA oxidase C-alpha1" evidence="1">
    <location>
        <begin position="232"/>
        <end position="370"/>
    </location>
</feature>
<reference evidence="3" key="1">
    <citation type="journal article" date="2014" name="Proc. Natl. Acad. Sci. U.S.A.">
        <title>Extensive sampling of basidiomycete genomes demonstrates inadequacy of the white-rot/brown-rot paradigm for wood decay fungi.</title>
        <authorList>
            <person name="Riley R."/>
            <person name="Salamov A.A."/>
            <person name="Brown D.W."/>
            <person name="Nagy L.G."/>
            <person name="Floudas D."/>
            <person name="Held B.W."/>
            <person name="Levasseur A."/>
            <person name="Lombard V."/>
            <person name="Morin E."/>
            <person name="Otillar R."/>
            <person name="Lindquist E.A."/>
            <person name="Sun H."/>
            <person name="LaButti K.M."/>
            <person name="Schmutz J."/>
            <person name="Jabbour D."/>
            <person name="Luo H."/>
            <person name="Baker S.E."/>
            <person name="Pisabarro A.G."/>
            <person name="Walton J.D."/>
            <person name="Blanchette R.A."/>
            <person name="Henrissat B."/>
            <person name="Martin F."/>
            <person name="Cullen D."/>
            <person name="Hibbett D.S."/>
            <person name="Grigoriev I.V."/>
        </authorList>
    </citation>
    <scope>NUCLEOTIDE SEQUENCE [LARGE SCALE GENOMIC DNA]</scope>
    <source>
        <strain evidence="3">CBS 339.88</strain>
    </source>
</reference>
<dbReference type="Pfam" id="PF22924">
    <property type="entry name" value="ACOX_C_alpha1"/>
    <property type="match status" value="1"/>
</dbReference>
<dbReference type="PANTHER" id="PTHR10909">
    <property type="entry name" value="ELECTRON TRANSPORT OXIDOREDUCTASE"/>
    <property type="match status" value="1"/>
</dbReference>
<sequence length="533" mass="59457">MPIEERIKLTYERAKSVVQHYRLTAEDVLNLSERYWQFHSDPILMVDGSVATLLTIHYNLCLGTIAMYLKTRPDLRPIVDKLLLFEVNGQYCLTELGHGLDVVNMETRASLLPDGNFELHTPTDLAAKYMPPTSPSGYPCIAVVHARLFVNDEDRGLKVFLAHLHDGIKMNPGVVSKVLAPRGSARPVEHCLTYFNHVHLPATALLSGLQKSKVPREEFFNNMYRVISGTISMGALAVSSMRIASYVAAKYSLRRHVMDTSTSLARPIMSFSTQYTTVISAIAQSLVFRFFSNYCHELFVNADDPTMRHFIAAVMKTTTMRAAHATIIDLGDRCGAQGLAEVNQMAVLHADMRGAAIAEGDILVISIRFAMEILRKRIAVPPYQFPNSLLARHEHSLTSSLREHLADAASHRDQSVDTTVLPLCQSLIEAIGTRLAYEAAIGSLQDDILDLFVASNFRKDPAWYALNEGLDGGTQSRMETEAAKRLLPRIDMLLGMLEVEPYIVAPIVSDEKWSRYVNRLDTYGEMPTSTSKL</sequence>
<dbReference type="GO" id="GO:0055088">
    <property type="term" value="P:lipid homeostasis"/>
    <property type="evidence" value="ECO:0007669"/>
    <property type="project" value="TreeGrafter"/>
</dbReference>
<dbReference type="GO" id="GO:0071949">
    <property type="term" value="F:FAD binding"/>
    <property type="evidence" value="ECO:0007669"/>
    <property type="project" value="InterPro"/>
</dbReference>
<protein>
    <recommendedName>
        <fullName evidence="1">Acyl-CoA oxidase C-alpha1 domain-containing protein</fullName>
    </recommendedName>
</protein>
<proteinExistence type="predicted"/>
<dbReference type="GO" id="GO:0005504">
    <property type="term" value="F:fatty acid binding"/>
    <property type="evidence" value="ECO:0007669"/>
    <property type="project" value="TreeGrafter"/>
</dbReference>
<dbReference type="HOGENOM" id="CLU_028041_1_0_1"/>
<evidence type="ECO:0000313" key="3">
    <source>
        <dbReference type="Proteomes" id="UP000027222"/>
    </source>
</evidence>
<evidence type="ECO:0000259" key="1">
    <source>
        <dbReference type="Pfam" id="PF22924"/>
    </source>
</evidence>
<dbReference type="EMBL" id="KL142415">
    <property type="protein sequence ID" value="KDR67431.1"/>
    <property type="molecule type" value="Genomic_DNA"/>
</dbReference>